<accession>A0AAV4SDW2</accession>
<reference evidence="2 3" key="1">
    <citation type="submission" date="2021-06" db="EMBL/GenBank/DDBJ databases">
        <title>Caerostris extrusa draft genome.</title>
        <authorList>
            <person name="Kono N."/>
            <person name="Arakawa K."/>
        </authorList>
    </citation>
    <scope>NUCLEOTIDE SEQUENCE [LARGE SCALE GENOMIC DNA]</scope>
</reference>
<feature type="compositionally biased region" description="Polar residues" evidence="1">
    <location>
        <begin position="19"/>
        <end position="30"/>
    </location>
</feature>
<dbReference type="AlphaFoldDB" id="A0AAV4SDW2"/>
<dbReference type="Proteomes" id="UP001054945">
    <property type="component" value="Unassembled WGS sequence"/>
</dbReference>
<protein>
    <submittedName>
        <fullName evidence="2">Uncharacterized protein</fullName>
    </submittedName>
</protein>
<evidence type="ECO:0000313" key="2">
    <source>
        <dbReference type="EMBL" id="GIY32648.1"/>
    </source>
</evidence>
<feature type="region of interest" description="Disordered" evidence="1">
    <location>
        <begin position="1"/>
        <end position="30"/>
    </location>
</feature>
<proteinExistence type="predicted"/>
<evidence type="ECO:0000256" key="1">
    <source>
        <dbReference type="SAM" id="MobiDB-lite"/>
    </source>
</evidence>
<dbReference type="EMBL" id="BPLR01009528">
    <property type="protein sequence ID" value="GIY32648.1"/>
    <property type="molecule type" value="Genomic_DNA"/>
</dbReference>
<gene>
    <name evidence="2" type="ORF">CEXT_330211</name>
</gene>
<evidence type="ECO:0000313" key="3">
    <source>
        <dbReference type="Proteomes" id="UP001054945"/>
    </source>
</evidence>
<comment type="caution">
    <text evidence="2">The sequence shown here is derived from an EMBL/GenBank/DDBJ whole genome shotgun (WGS) entry which is preliminary data.</text>
</comment>
<keyword evidence="3" id="KW-1185">Reference proteome</keyword>
<name>A0AAV4SDW2_CAEEX</name>
<organism evidence="2 3">
    <name type="scientific">Caerostris extrusa</name>
    <name type="common">Bark spider</name>
    <name type="synonym">Caerostris bankana</name>
    <dbReference type="NCBI Taxonomy" id="172846"/>
    <lineage>
        <taxon>Eukaryota</taxon>
        <taxon>Metazoa</taxon>
        <taxon>Ecdysozoa</taxon>
        <taxon>Arthropoda</taxon>
        <taxon>Chelicerata</taxon>
        <taxon>Arachnida</taxon>
        <taxon>Araneae</taxon>
        <taxon>Araneomorphae</taxon>
        <taxon>Entelegynae</taxon>
        <taxon>Araneoidea</taxon>
        <taxon>Araneidae</taxon>
        <taxon>Caerostris</taxon>
    </lineage>
</organism>
<sequence length="125" mass="13552">MPCEFHSPPDRLKPHSGAQLANLSPPSASLQGSQLVSQWWFPRWGPHPEVACPPPPPHSVTMDLPLGSIMEMWENAIPLFPEMLVKVHSPPPPTGPLTNATGPLSPLAVGVDPGVEFSERWPSML</sequence>